<keyword evidence="11" id="KW-0547">Nucleotide-binding</keyword>
<dbReference type="InterPro" id="IPR000014">
    <property type="entry name" value="PAS"/>
</dbReference>
<keyword evidence="7" id="KW-0597">Phosphoprotein</keyword>
<evidence type="ECO:0000259" key="20">
    <source>
        <dbReference type="PROSITE" id="PS50109"/>
    </source>
</evidence>
<evidence type="ECO:0000256" key="1">
    <source>
        <dbReference type="ARBA" id="ARBA00000085"/>
    </source>
</evidence>
<dbReference type="InterPro" id="IPR003661">
    <property type="entry name" value="HisK_dim/P_dom"/>
</dbReference>
<keyword evidence="15" id="KW-0902">Two-component regulatory system</keyword>
<dbReference type="SUPFAM" id="SSF55874">
    <property type="entry name" value="ATPase domain of HSP90 chaperone/DNA topoisomerase II/histidine kinase"/>
    <property type="match status" value="1"/>
</dbReference>
<name>A0A848H7P0_9BURK</name>
<dbReference type="SUPFAM" id="SSF47384">
    <property type="entry name" value="Homodimeric domain of signal transducing histidine kinase"/>
    <property type="match status" value="1"/>
</dbReference>
<dbReference type="FunFam" id="3.30.565.10:FF:000006">
    <property type="entry name" value="Sensor histidine kinase WalK"/>
    <property type="match status" value="1"/>
</dbReference>
<evidence type="ECO:0000256" key="2">
    <source>
        <dbReference type="ARBA" id="ARBA00004429"/>
    </source>
</evidence>
<comment type="function">
    <text evidence="17">Member of the two-component regulatory system PhoR/PhoB involved in the phosphate regulon genes expression. PhoR may function as a membrane-associated protein kinase that phosphorylates PhoB in response to environmental signals.</text>
</comment>
<keyword evidence="18" id="KW-0175">Coiled coil</keyword>
<evidence type="ECO:0000256" key="7">
    <source>
        <dbReference type="ARBA" id="ARBA00022553"/>
    </source>
</evidence>
<dbReference type="GO" id="GO:0006817">
    <property type="term" value="P:phosphate ion transport"/>
    <property type="evidence" value="ECO:0007669"/>
    <property type="project" value="UniProtKB-KW"/>
</dbReference>
<dbReference type="InterPro" id="IPR003594">
    <property type="entry name" value="HATPase_dom"/>
</dbReference>
<keyword evidence="6" id="KW-1003">Cell membrane</keyword>
<dbReference type="GO" id="GO:0016036">
    <property type="term" value="P:cellular response to phosphate starvation"/>
    <property type="evidence" value="ECO:0007669"/>
    <property type="project" value="TreeGrafter"/>
</dbReference>
<dbReference type="InterPro" id="IPR050351">
    <property type="entry name" value="BphY/WalK/GraS-like"/>
</dbReference>
<dbReference type="CDD" id="cd00082">
    <property type="entry name" value="HisKA"/>
    <property type="match status" value="1"/>
</dbReference>
<dbReference type="Pfam" id="PF00512">
    <property type="entry name" value="HisKA"/>
    <property type="match status" value="1"/>
</dbReference>
<dbReference type="PROSITE" id="PS50112">
    <property type="entry name" value="PAS"/>
    <property type="match status" value="1"/>
</dbReference>
<evidence type="ECO:0000256" key="17">
    <source>
        <dbReference type="ARBA" id="ARBA00025207"/>
    </source>
</evidence>
<evidence type="ECO:0000256" key="12">
    <source>
        <dbReference type="ARBA" id="ARBA00022777"/>
    </source>
</evidence>
<evidence type="ECO:0000256" key="8">
    <source>
        <dbReference type="ARBA" id="ARBA00022592"/>
    </source>
</evidence>
<evidence type="ECO:0000256" key="18">
    <source>
        <dbReference type="SAM" id="Coils"/>
    </source>
</evidence>
<dbReference type="GO" id="GO:0005524">
    <property type="term" value="F:ATP binding"/>
    <property type="evidence" value="ECO:0007669"/>
    <property type="project" value="UniProtKB-KW"/>
</dbReference>
<keyword evidence="9" id="KW-0808">Transferase</keyword>
<dbReference type="InterPro" id="IPR014310">
    <property type="entry name" value="Sig_transdc_His_kinase_PhoR"/>
</dbReference>
<dbReference type="EC" id="2.7.13.3" evidence="3"/>
<evidence type="ECO:0000256" key="5">
    <source>
        <dbReference type="ARBA" id="ARBA00022448"/>
    </source>
</evidence>
<evidence type="ECO:0000259" key="21">
    <source>
        <dbReference type="PROSITE" id="PS50112"/>
    </source>
</evidence>
<keyword evidence="23" id="KW-1185">Reference proteome</keyword>
<dbReference type="Gene3D" id="3.30.450.20">
    <property type="entry name" value="PAS domain"/>
    <property type="match status" value="1"/>
</dbReference>
<feature type="domain" description="Histidine kinase" evidence="20">
    <location>
        <begin position="212"/>
        <end position="431"/>
    </location>
</feature>
<comment type="catalytic activity">
    <reaction evidence="1">
        <text>ATP + protein L-histidine = ADP + protein N-phospho-L-histidine.</text>
        <dbReference type="EC" id="2.7.13.3"/>
    </reaction>
</comment>
<dbReference type="Pfam" id="PF13188">
    <property type="entry name" value="PAS_8"/>
    <property type="match status" value="1"/>
</dbReference>
<organism evidence="22 23">
    <name type="scientific">Ramlibacter agri</name>
    <dbReference type="NCBI Taxonomy" id="2728837"/>
    <lineage>
        <taxon>Bacteria</taxon>
        <taxon>Pseudomonadati</taxon>
        <taxon>Pseudomonadota</taxon>
        <taxon>Betaproteobacteria</taxon>
        <taxon>Burkholderiales</taxon>
        <taxon>Comamonadaceae</taxon>
        <taxon>Ramlibacter</taxon>
    </lineage>
</organism>
<feature type="coiled-coil region" evidence="18">
    <location>
        <begin position="73"/>
        <end position="100"/>
    </location>
</feature>
<gene>
    <name evidence="22" type="primary">phoR</name>
    <name evidence="22" type="ORF">HHL11_17190</name>
</gene>
<evidence type="ECO:0000313" key="23">
    <source>
        <dbReference type="Proteomes" id="UP000541185"/>
    </source>
</evidence>
<dbReference type="Pfam" id="PF02518">
    <property type="entry name" value="HATPase_c"/>
    <property type="match status" value="1"/>
</dbReference>
<keyword evidence="12 22" id="KW-0418">Kinase</keyword>
<keyword evidence="13" id="KW-0067">ATP-binding</keyword>
<evidence type="ECO:0000256" key="9">
    <source>
        <dbReference type="ARBA" id="ARBA00022679"/>
    </source>
</evidence>
<dbReference type="InterPro" id="IPR004358">
    <property type="entry name" value="Sig_transdc_His_kin-like_C"/>
</dbReference>
<dbReference type="GO" id="GO:0005886">
    <property type="term" value="C:plasma membrane"/>
    <property type="evidence" value="ECO:0007669"/>
    <property type="project" value="UniProtKB-SubCell"/>
</dbReference>
<dbReference type="GO" id="GO:0000155">
    <property type="term" value="F:phosphorelay sensor kinase activity"/>
    <property type="evidence" value="ECO:0007669"/>
    <property type="project" value="InterPro"/>
</dbReference>
<sequence length="453" mass="49368">MLARFGAFFFCMAIGGVAGWFAGGLRFAIEGALMGAVAWVVMETLRAYRVLRWLRRGELRNAPAVAGLWGEAADRMRRAANQRERQAADAEQRLESFLDAIRSSPNGVVLLDPHGRIEWINDTAALHLGLDPQRDLQQQVVNLVRDPVFSLFYGARTANQDIVIAGPGSTASRPRKVSLRLHPYGEGRILLLSRDVTQVEQAETMRRDFVANVSHEIRTPLTVLSGFIETLQNLDLPLEERRRYLQTMAQQAQRMQTLVSDLLTLSRLEGSPLPGASEWTEVGQLLAQCEQEAKAVAVSLNKQLEIRFTAAPAAAISGAAVELTSAMSNLVTNAVRYTPSGEAIDIAADVLPDGRFQFCVRDTGPGIAAEHLPRLTERFYRVDRSRSRETGGTGLGLAIVKHVVQRHGGELKIESMVGVGSTFCILLPATRVRPLAITPAGSAAQPATESTAG</sequence>
<dbReference type="Pfam" id="PF11808">
    <property type="entry name" value="PhoR"/>
    <property type="match status" value="1"/>
</dbReference>
<dbReference type="NCBIfam" id="TIGR02966">
    <property type="entry name" value="phoR_proteo"/>
    <property type="match status" value="1"/>
</dbReference>
<dbReference type="InterPro" id="IPR035965">
    <property type="entry name" value="PAS-like_dom_sf"/>
</dbReference>
<dbReference type="InterPro" id="IPR021766">
    <property type="entry name" value="PhoR_N"/>
</dbReference>
<dbReference type="SUPFAM" id="SSF55785">
    <property type="entry name" value="PYP-like sensor domain (PAS domain)"/>
    <property type="match status" value="1"/>
</dbReference>
<evidence type="ECO:0000313" key="22">
    <source>
        <dbReference type="EMBL" id="NML45491.1"/>
    </source>
</evidence>
<evidence type="ECO:0000256" key="15">
    <source>
        <dbReference type="ARBA" id="ARBA00023012"/>
    </source>
</evidence>
<evidence type="ECO:0000256" key="11">
    <source>
        <dbReference type="ARBA" id="ARBA00022741"/>
    </source>
</evidence>
<dbReference type="AlphaFoldDB" id="A0A848H7P0"/>
<evidence type="ECO:0000256" key="16">
    <source>
        <dbReference type="ARBA" id="ARBA00023136"/>
    </source>
</evidence>
<keyword evidence="8" id="KW-0592">Phosphate transport</keyword>
<evidence type="ECO:0000256" key="4">
    <source>
        <dbReference type="ARBA" id="ARBA00019665"/>
    </source>
</evidence>
<proteinExistence type="predicted"/>
<dbReference type="InterPro" id="IPR036890">
    <property type="entry name" value="HATPase_C_sf"/>
</dbReference>
<evidence type="ECO:0000256" key="6">
    <source>
        <dbReference type="ARBA" id="ARBA00022475"/>
    </source>
</evidence>
<evidence type="ECO:0000256" key="19">
    <source>
        <dbReference type="SAM" id="Phobius"/>
    </source>
</evidence>
<protein>
    <recommendedName>
        <fullName evidence="4">Phosphate regulon sensor protein PhoR</fullName>
        <ecNumber evidence="3">2.7.13.3</ecNumber>
    </recommendedName>
</protein>
<dbReference type="CDD" id="cd00130">
    <property type="entry name" value="PAS"/>
    <property type="match status" value="1"/>
</dbReference>
<reference evidence="22 23" key="1">
    <citation type="submission" date="2020-04" db="EMBL/GenBank/DDBJ databases">
        <title>Ramlibacter sp. G-1-2-2 isolated from soil.</title>
        <authorList>
            <person name="Dahal R.H."/>
        </authorList>
    </citation>
    <scope>NUCLEOTIDE SEQUENCE [LARGE SCALE GENOMIC DNA]</scope>
    <source>
        <strain evidence="22 23">G-1-2-2</strain>
    </source>
</reference>
<keyword evidence="16 19" id="KW-0472">Membrane</keyword>
<dbReference type="FunFam" id="1.10.287.130:FF:000008">
    <property type="entry name" value="Two-component sensor histidine kinase"/>
    <property type="match status" value="1"/>
</dbReference>
<dbReference type="EMBL" id="JABBFX010000001">
    <property type="protein sequence ID" value="NML45491.1"/>
    <property type="molecule type" value="Genomic_DNA"/>
</dbReference>
<dbReference type="InterPro" id="IPR036097">
    <property type="entry name" value="HisK_dim/P_sf"/>
</dbReference>
<dbReference type="RefSeq" id="WP_169419557.1">
    <property type="nucleotide sequence ID" value="NZ_JABBFX010000001.1"/>
</dbReference>
<dbReference type="Proteomes" id="UP000541185">
    <property type="component" value="Unassembled WGS sequence"/>
</dbReference>
<dbReference type="SMART" id="SM00387">
    <property type="entry name" value="HATPase_c"/>
    <property type="match status" value="1"/>
</dbReference>
<keyword evidence="14 19" id="KW-1133">Transmembrane helix</keyword>
<dbReference type="GO" id="GO:0004721">
    <property type="term" value="F:phosphoprotein phosphatase activity"/>
    <property type="evidence" value="ECO:0007669"/>
    <property type="project" value="InterPro"/>
</dbReference>
<dbReference type="InterPro" id="IPR005467">
    <property type="entry name" value="His_kinase_dom"/>
</dbReference>
<evidence type="ECO:0000256" key="3">
    <source>
        <dbReference type="ARBA" id="ARBA00012438"/>
    </source>
</evidence>
<accession>A0A848H7P0</accession>
<dbReference type="Gene3D" id="1.10.287.130">
    <property type="match status" value="1"/>
</dbReference>
<dbReference type="PANTHER" id="PTHR45453">
    <property type="entry name" value="PHOSPHATE REGULON SENSOR PROTEIN PHOR"/>
    <property type="match status" value="1"/>
</dbReference>
<keyword evidence="10 19" id="KW-0812">Transmembrane</keyword>
<comment type="subcellular location">
    <subcellularLocation>
        <location evidence="2">Cell inner membrane</location>
        <topology evidence="2">Multi-pass membrane protein</topology>
    </subcellularLocation>
</comment>
<dbReference type="SMART" id="SM00091">
    <property type="entry name" value="PAS"/>
    <property type="match status" value="1"/>
</dbReference>
<dbReference type="PANTHER" id="PTHR45453:SF1">
    <property type="entry name" value="PHOSPHATE REGULON SENSOR PROTEIN PHOR"/>
    <property type="match status" value="1"/>
</dbReference>
<feature type="domain" description="PAS" evidence="21">
    <location>
        <begin position="90"/>
        <end position="147"/>
    </location>
</feature>
<feature type="transmembrane region" description="Helical" evidence="19">
    <location>
        <begin position="7"/>
        <end position="25"/>
    </location>
</feature>
<dbReference type="Gene3D" id="3.30.565.10">
    <property type="entry name" value="Histidine kinase-like ATPase, C-terminal domain"/>
    <property type="match status" value="1"/>
</dbReference>
<dbReference type="SMART" id="SM00388">
    <property type="entry name" value="HisKA"/>
    <property type="match status" value="1"/>
</dbReference>
<evidence type="ECO:0000256" key="14">
    <source>
        <dbReference type="ARBA" id="ARBA00022989"/>
    </source>
</evidence>
<evidence type="ECO:0000256" key="10">
    <source>
        <dbReference type="ARBA" id="ARBA00022692"/>
    </source>
</evidence>
<dbReference type="PRINTS" id="PR00344">
    <property type="entry name" value="BCTRLSENSOR"/>
</dbReference>
<comment type="caution">
    <text evidence="22">The sequence shown here is derived from an EMBL/GenBank/DDBJ whole genome shotgun (WGS) entry which is preliminary data.</text>
</comment>
<keyword evidence="5" id="KW-0813">Transport</keyword>
<evidence type="ECO:0000256" key="13">
    <source>
        <dbReference type="ARBA" id="ARBA00022840"/>
    </source>
</evidence>
<dbReference type="PROSITE" id="PS50109">
    <property type="entry name" value="HIS_KIN"/>
    <property type="match status" value="1"/>
</dbReference>